<keyword evidence="2" id="KW-0732">Signal</keyword>
<dbReference type="PANTHER" id="PTHR34821:SF2">
    <property type="entry name" value="INNER MEMBRANE PROTEIN YDCZ"/>
    <property type="match status" value="1"/>
</dbReference>
<organism evidence="3 4">
    <name type="scientific">Rubellimicrobium mesophilum DSM 19309</name>
    <dbReference type="NCBI Taxonomy" id="442562"/>
    <lineage>
        <taxon>Bacteria</taxon>
        <taxon>Pseudomonadati</taxon>
        <taxon>Pseudomonadota</taxon>
        <taxon>Alphaproteobacteria</taxon>
        <taxon>Rhodobacterales</taxon>
        <taxon>Roseobacteraceae</taxon>
        <taxon>Rubellimicrobium</taxon>
    </lineage>
</organism>
<gene>
    <name evidence="3" type="ORF">Rumeso_00562</name>
</gene>
<protein>
    <recommendedName>
        <fullName evidence="5">Integral membrane protein</fullName>
    </recommendedName>
</protein>
<dbReference type="RefSeq" id="WP_037281215.1">
    <property type="nucleotide sequence ID" value="NZ_KK088582.1"/>
</dbReference>
<dbReference type="GO" id="GO:0005886">
    <property type="term" value="C:plasma membrane"/>
    <property type="evidence" value="ECO:0007669"/>
    <property type="project" value="TreeGrafter"/>
</dbReference>
<name>A0A017HU21_9RHOB</name>
<comment type="caution">
    <text evidence="3">The sequence shown here is derived from an EMBL/GenBank/DDBJ whole genome shotgun (WGS) entry which is preliminary data.</text>
</comment>
<dbReference type="PATRIC" id="fig|442562.3.peg.561"/>
<evidence type="ECO:0000313" key="3">
    <source>
        <dbReference type="EMBL" id="EYD77835.1"/>
    </source>
</evidence>
<proteinExistence type="predicted"/>
<dbReference type="InterPro" id="IPR006750">
    <property type="entry name" value="YdcZ"/>
</dbReference>
<accession>A0A017HU21</accession>
<feature type="transmembrane region" description="Helical" evidence="1">
    <location>
        <begin position="70"/>
        <end position="89"/>
    </location>
</feature>
<keyword evidence="1" id="KW-1133">Transmembrane helix</keyword>
<dbReference type="STRING" id="442562.Rumeso_00562"/>
<dbReference type="AlphaFoldDB" id="A0A017HU21"/>
<evidence type="ECO:0000313" key="4">
    <source>
        <dbReference type="Proteomes" id="UP000019666"/>
    </source>
</evidence>
<reference evidence="3 4" key="1">
    <citation type="submission" date="2013-02" db="EMBL/GenBank/DDBJ databases">
        <authorList>
            <person name="Fiebig A."/>
            <person name="Goeker M."/>
            <person name="Klenk H.-P.P."/>
        </authorList>
    </citation>
    <scope>NUCLEOTIDE SEQUENCE [LARGE SCALE GENOMIC DNA]</scope>
    <source>
        <strain evidence="3 4">DSM 19309</strain>
    </source>
</reference>
<dbReference type="HOGENOM" id="CLU_068878_1_1_5"/>
<feature type="transmembrane region" description="Helical" evidence="1">
    <location>
        <begin position="37"/>
        <end position="58"/>
    </location>
</feature>
<keyword evidence="1" id="KW-0472">Membrane</keyword>
<feature type="chain" id="PRO_5001496101" description="Integral membrane protein" evidence="2">
    <location>
        <begin position="24"/>
        <end position="148"/>
    </location>
</feature>
<evidence type="ECO:0000256" key="1">
    <source>
        <dbReference type="SAM" id="Phobius"/>
    </source>
</evidence>
<keyword evidence="1" id="KW-0812">Transmembrane</keyword>
<feature type="signal peptide" evidence="2">
    <location>
        <begin position="1"/>
        <end position="23"/>
    </location>
</feature>
<feature type="transmembrane region" description="Helical" evidence="1">
    <location>
        <begin position="95"/>
        <end position="115"/>
    </location>
</feature>
<keyword evidence="4" id="KW-1185">Reference proteome</keyword>
<dbReference type="EMBL" id="AOSK01000021">
    <property type="protein sequence ID" value="EYD77835.1"/>
    <property type="molecule type" value="Genomic_DNA"/>
</dbReference>
<dbReference type="Pfam" id="PF04657">
    <property type="entry name" value="DMT_YdcZ"/>
    <property type="match status" value="1"/>
</dbReference>
<evidence type="ECO:0008006" key="5">
    <source>
        <dbReference type="Google" id="ProtNLM"/>
    </source>
</evidence>
<dbReference type="Proteomes" id="UP000019666">
    <property type="component" value="Unassembled WGS sequence"/>
</dbReference>
<sequence length="148" mass="14609">MNGMAAVAMGVLVAAGASMAVQAPVNAALGRSLGASVPAAAISFGTGCLILTFIAVVLGQAGGFLAVGRAAPWQFLGGALGALYVWGALWSVGSLGVVTMIAAVILGQMLGAMVLDTWGAFGLPVRELSLTRVLSVVLVAAGLVLSRV</sequence>
<dbReference type="PANTHER" id="PTHR34821">
    <property type="entry name" value="INNER MEMBRANE PROTEIN YDCZ"/>
    <property type="match status" value="1"/>
</dbReference>
<evidence type="ECO:0000256" key="2">
    <source>
        <dbReference type="SAM" id="SignalP"/>
    </source>
</evidence>
<feature type="transmembrane region" description="Helical" evidence="1">
    <location>
        <begin position="127"/>
        <end position="145"/>
    </location>
</feature>